<dbReference type="SUPFAM" id="SSF51735">
    <property type="entry name" value="NAD(P)-binding Rossmann-fold domains"/>
    <property type="match status" value="1"/>
</dbReference>
<dbReference type="EMBL" id="KB822718">
    <property type="protein sequence ID" value="ETN42428.1"/>
    <property type="molecule type" value="Genomic_DNA"/>
</dbReference>
<evidence type="ECO:0000256" key="1">
    <source>
        <dbReference type="ARBA" id="ARBA00022857"/>
    </source>
</evidence>
<dbReference type="PROSITE" id="PS00061">
    <property type="entry name" value="ADH_SHORT"/>
    <property type="match status" value="1"/>
</dbReference>
<gene>
    <name evidence="4" type="ORF">HMPREF1541_01583</name>
</gene>
<organism evidence="4 5">
    <name type="scientific">Cyphellophora europaea (strain CBS 101466)</name>
    <name type="common">Phialophora europaea</name>
    <dbReference type="NCBI Taxonomy" id="1220924"/>
    <lineage>
        <taxon>Eukaryota</taxon>
        <taxon>Fungi</taxon>
        <taxon>Dikarya</taxon>
        <taxon>Ascomycota</taxon>
        <taxon>Pezizomycotina</taxon>
        <taxon>Eurotiomycetes</taxon>
        <taxon>Chaetothyriomycetidae</taxon>
        <taxon>Chaetothyriales</taxon>
        <taxon>Cyphellophoraceae</taxon>
        <taxon>Cyphellophora</taxon>
    </lineage>
</organism>
<proteinExistence type="inferred from homology"/>
<dbReference type="Pfam" id="PF00106">
    <property type="entry name" value="adh_short"/>
    <property type="match status" value="1"/>
</dbReference>
<dbReference type="GeneID" id="19968922"/>
<sequence length="282" mass="30200">MLWLVTGCSSGLGLSLANAILDAGHQCIASSRNPSKTPEIVSNFEKKGGKWITLDISKPDVEEVIAKAVADHGAIDVLVNNAGYPVVGPLENQPLKDARDLFETNFFGYIRTIQAVAPSMRERKSGTVVNIGSSEAWQTNPLLSIYSASKWALEGLTETMAAELGVFGIRTLIVEPDAIRTEFANLESQDVPGFLTRMEAYKGTFIEHVSQFLMTMHGTQAIDAAKAAKAIVAEVTTPSSDPPLLRLPLGKESTKKLKAKAEMYASIATATEGVAASVDFDA</sequence>
<dbReference type="InterPro" id="IPR020904">
    <property type="entry name" value="Sc_DH/Rdtase_CS"/>
</dbReference>
<protein>
    <recommendedName>
        <fullName evidence="6">Short-chain dehydrogenase/reductase SDR</fullName>
    </recommendedName>
</protein>
<dbReference type="HOGENOM" id="CLU_010194_2_9_1"/>
<evidence type="ECO:0000256" key="2">
    <source>
        <dbReference type="RuleBase" id="RU000363"/>
    </source>
</evidence>
<dbReference type="InParanoid" id="W2S328"/>
<dbReference type="InterPro" id="IPR051911">
    <property type="entry name" value="SDR_oxidoreductase"/>
</dbReference>
<keyword evidence="5" id="KW-1185">Reference proteome</keyword>
<reference evidence="4 5" key="1">
    <citation type="submission" date="2013-03" db="EMBL/GenBank/DDBJ databases">
        <title>The Genome Sequence of Phialophora europaea CBS 101466.</title>
        <authorList>
            <consortium name="The Broad Institute Genomics Platform"/>
            <person name="Cuomo C."/>
            <person name="de Hoog S."/>
            <person name="Gorbushina A."/>
            <person name="Walker B."/>
            <person name="Young S.K."/>
            <person name="Zeng Q."/>
            <person name="Gargeya S."/>
            <person name="Fitzgerald M."/>
            <person name="Haas B."/>
            <person name="Abouelleil A."/>
            <person name="Allen A.W."/>
            <person name="Alvarado L."/>
            <person name="Arachchi H.M."/>
            <person name="Berlin A.M."/>
            <person name="Chapman S.B."/>
            <person name="Gainer-Dewar J."/>
            <person name="Goldberg J."/>
            <person name="Griggs A."/>
            <person name="Gujja S."/>
            <person name="Hansen M."/>
            <person name="Howarth C."/>
            <person name="Imamovic A."/>
            <person name="Ireland A."/>
            <person name="Larimer J."/>
            <person name="McCowan C."/>
            <person name="Murphy C."/>
            <person name="Pearson M."/>
            <person name="Poon T.W."/>
            <person name="Priest M."/>
            <person name="Roberts A."/>
            <person name="Saif S."/>
            <person name="Shea T."/>
            <person name="Sisk P."/>
            <person name="Sykes S."/>
            <person name="Wortman J."/>
            <person name="Nusbaum C."/>
            <person name="Birren B."/>
        </authorList>
    </citation>
    <scope>NUCLEOTIDE SEQUENCE [LARGE SCALE GENOMIC DNA]</scope>
    <source>
        <strain evidence="4 5">CBS 101466</strain>
    </source>
</reference>
<dbReference type="eggNOG" id="KOG1205">
    <property type="taxonomic scope" value="Eukaryota"/>
</dbReference>
<evidence type="ECO:0000313" key="5">
    <source>
        <dbReference type="Proteomes" id="UP000030752"/>
    </source>
</evidence>
<evidence type="ECO:0000256" key="3">
    <source>
        <dbReference type="SAM" id="SignalP"/>
    </source>
</evidence>
<dbReference type="Proteomes" id="UP000030752">
    <property type="component" value="Unassembled WGS sequence"/>
</dbReference>
<dbReference type="InterPro" id="IPR036291">
    <property type="entry name" value="NAD(P)-bd_dom_sf"/>
</dbReference>
<dbReference type="AlphaFoldDB" id="W2S328"/>
<dbReference type="OrthoDB" id="1274115at2759"/>
<dbReference type="PRINTS" id="PR00081">
    <property type="entry name" value="GDHRDH"/>
</dbReference>
<dbReference type="CDD" id="cd05374">
    <property type="entry name" value="17beta-HSD-like_SDR_c"/>
    <property type="match status" value="1"/>
</dbReference>
<dbReference type="RefSeq" id="XP_008714164.1">
    <property type="nucleotide sequence ID" value="XM_008715942.1"/>
</dbReference>
<keyword evidence="1" id="KW-0521">NADP</keyword>
<feature type="chain" id="PRO_5004824254" description="Short-chain dehydrogenase/reductase SDR" evidence="3">
    <location>
        <begin position="20"/>
        <end position="282"/>
    </location>
</feature>
<name>W2S328_CYPE1</name>
<accession>W2S328</accession>
<dbReference type="STRING" id="1220924.W2S328"/>
<evidence type="ECO:0008006" key="6">
    <source>
        <dbReference type="Google" id="ProtNLM"/>
    </source>
</evidence>
<dbReference type="PANTHER" id="PTHR43976:SF6">
    <property type="entry name" value="OXIDOREDUCTASE, PUTATIVE (AFU_ORTHOLOGUE AFUA_1G13950)-RELATED"/>
    <property type="match status" value="1"/>
</dbReference>
<dbReference type="PRINTS" id="PR00080">
    <property type="entry name" value="SDRFAMILY"/>
</dbReference>
<evidence type="ECO:0000313" key="4">
    <source>
        <dbReference type="EMBL" id="ETN42428.1"/>
    </source>
</evidence>
<dbReference type="VEuPathDB" id="FungiDB:HMPREF1541_01583"/>
<comment type="similarity">
    <text evidence="2">Belongs to the short-chain dehydrogenases/reductases (SDR) family.</text>
</comment>
<dbReference type="InterPro" id="IPR002347">
    <property type="entry name" value="SDR_fam"/>
</dbReference>
<feature type="signal peptide" evidence="3">
    <location>
        <begin position="1"/>
        <end position="19"/>
    </location>
</feature>
<dbReference type="Gene3D" id="3.40.50.720">
    <property type="entry name" value="NAD(P)-binding Rossmann-like Domain"/>
    <property type="match status" value="1"/>
</dbReference>
<keyword evidence="3" id="KW-0732">Signal</keyword>
<dbReference type="PANTHER" id="PTHR43976">
    <property type="entry name" value="SHORT CHAIN DEHYDROGENASE"/>
    <property type="match status" value="1"/>
</dbReference>